<sequence>MFVPIVFLLGDLFVLILTIYQQPRESLSNIILILSAIPIYIIGIGWKRKPKSWIRLMRTS</sequence>
<proteinExistence type="predicted"/>
<gene>
    <name evidence="2" type="ORF">DILT_LOCUS18543</name>
</gene>
<keyword evidence="1" id="KW-0812">Transmembrane</keyword>
<dbReference type="AlphaFoldDB" id="A0A3P7NVE5"/>
<evidence type="ECO:0000313" key="2">
    <source>
        <dbReference type="EMBL" id="VDN41423.1"/>
    </source>
</evidence>
<keyword evidence="1" id="KW-0472">Membrane</keyword>
<feature type="transmembrane region" description="Helical" evidence="1">
    <location>
        <begin position="5"/>
        <end position="21"/>
    </location>
</feature>
<feature type="transmembrane region" description="Helical" evidence="1">
    <location>
        <begin position="27"/>
        <end position="46"/>
    </location>
</feature>
<keyword evidence="1" id="KW-1133">Transmembrane helix</keyword>
<dbReference type="EMBL" id="UYRU01101363">
    <property type="protein sequence ID" value="VDN41423.1"/>
    <property type="molecule type" value="Genomic_DNA"/>
</dbReference>
<name>A0A3P7NVE5_DIBLA</name>
<accession>A0A3P7NVE5</accession>
<organism evidence="2 3">
    <name type="scientific">Dibothriocephalus latus</name>
    <name type="common">Fish tapeworm</name>
    <name type="synonym">Diphyllobothrium latum</name>
    <dbReference type="NCBI Taxonomy" id="60516"/>
    <lineage>
        <taxon>Eukaryota</taxon>
        <taxon>Metazoa</taxon>
        <taxon>Spiralia</taxon>
        <taxon>Lophotrochozoa</taxon>
        <taxon>Platyhelminthes</taxon>
        <taxon>Cestoda</taxon>
        <taxon>Eucestoda</taxon>
        <taxon>Diphyllobothriidea</taxon>
        <taxon>Diphyllobothriidae</taxon>
        <taxon>Dibothriocephalus</taxon>
    </lineage>
</organism>
<evidence type="ECO:0000256" key="1">
    <source>
        <dbReference type="SAM" id="Phobius"/>
    </source>
</evidence>
<protein>
    <submittedName>
        <fullName evidence="2">Uncharacterized protein</fullName>
    </submittedName>
</protein>
<dbReference type="Proteomes" id="UP000281553">
    <property type="component" value="Unassembled WGS sequence"/>
</dbReference>
<reference evidence="2 3" key="1">
    <citation type="submission" date="2018-11" db="EMBL/GenBank/DDBJ databases">
        <authorList>
            <consortium name="Pathogen Informatics"/>
        </authorList>
    </citation>
    <scope>NUCLEOTIDE SEQUENCE [LARGE SCALE GENOMIC DNA]</scope>
</reference>
<evidence type="ECO:0000313" key="3">
    <source>
        <dbReference type="Proteomes" id="UP000281553"/>
    </source>
</evidence>
<keyword evidence="3" id="KW-1185">Reference proteome</keyword>